<evidence type="ECO:0000256" key="2">
    <source>
        <dbReference type="ARBA" id="ARBA00022723"/>
    </source>
</evidence>
<evidence type="ECO:0000256" key="4">
    <source>
        <dbReference type="ARBA" id="ARBA00023004"/>
    </source>
</evidence>
<evidence type="ECO:0000256" key="1">
    <source>
        <dbReference type="ARBA" id="ARBA00022485"/>
    </source>
</evidence>
<dbReference type="Gene3D" id="3.50.50.60">
    <property type="entry name" value="FAD/NAD(P)-binding domain"/>
    <property type="match status" value="1"/>
</dbReference>
<dbReference type="Proteomes" id="UP000566071">
    <property type="component" value="Unassembled WGS sequence"/>
</dbReference>
<proteinExistence type="predicted"/>
<keyword evidence="5" id="KW-0411">Iron-sulfur</keyword>
<sequence>MHTGSFFRVTPGAKKYSVVVYGGTPGGITAAVAASRQGASVVLIEQTKHVGGLNTSGIGTAETEHMIEETISGLPLEFYTLLGKNYGLSKPAFYFESHVAEQVFNKLLSDAHVKIILEFS</sequence>
<dbReference type="EMBL" id="JABFCR010000006">
    <property type="protein sequence ID" value="NNU33276.1"/>
    <property type="molecule type" value="Genomic_DNA"/>
</dbReference>
<reference evidence="6 7" key="1">
    <citation type="submission" date="2020-05" db="EMBL/GenBank/DDBJ databases">
        <authorList>
            <person name="Khan S.A."/>
            <person name="Jeon C.O."/>
            <person name="Chun B.H."/>
        </authorList>
    </citation>
    <scope>NUCLEOTIDE SEQUENCE [LARGE SCALE GENOMIC DNA]</scope>
    <source>
        <strain evidence="6 7">S1162</strain>
    </source>
</reference>
<comment type="caution">
    <text evidence="6">The sequence shown here is derived from an EMBL/GenBank/DDBJ whole genome shotgun (WGS) entry which is preliminary data.</text>
</comment>
<keyword evidence="2" id="KW-0479">Metal-binding</keyword>
<dbReference type="InterPro" id="IPR039650">
    <property type="entry name" value="HdrA-like"/>
</dbReference>
<dbReference type="PANTHER" id="PTHR43498:SF1">
    <property type="entry name" value="COB--COM HETERODISULFIDE REDUCTASE IRON-SULFUR SUBUNIT A"/>
    <property type="match status" value="1"/>
</dbReference>
<keyword evidence="7" id="KW-1185">Reference proteome</keyword>
<dbReference type="PANTHER" id="PTHR43498">
    <property type="entry name" value="FERREDOXIN:COB-COM HETERODISULFIDE REDUCTASE SUBUNIT A"/>
    <property type="match status" value="1"/>
</dbReference>
<keyword evidence="3" id="KW-0560">Oxidoreductase</keyword>
<evidence type="ECO:0000313" key="6">
    <source>
        <dbReference type="EMBL" id="NNU33276.1"/>
    </source>
</evidence>
<name>A0ABX1W0U3_9SPHI</name>
<evidence type="ECO:0000313" key="7">
    <source>
        <dbReference type="Proteomes" id="UP000566071"/>
    </source>
</evidence>
<dbReference type="SUPFAM" id="SSF51905">
    <property type="entry name" value="FAD/NAD(P)-binding domain"/>
    <property type="match status" value="1"/>
</dbReference>
<dbReference type="Pfam" id="PF12831">
    <property type="entry name" value="FAD_oxidored"/>
    <property type="match status" value="1"/>
</dbReference>
<gene>
    <name evidence="6" type="ORF">HK413_02205</name>
</gene>
<keyword evidence="4" id="KW-0408">Iron</keyword>
<protein>
    <submittedName>
        <fullName evidence="6">FAD-dependent oxidoreductase</fullName>
    </submittedName>
</protein>
<dbReference type="InterPro" id="IPR036188">
    <property type="entry name" value="FAD/NAD-bd_sf"/>
</dbReference>
<keyword evidence="1" id="KW-0004">4Fe-4S</keyword>
<organism evidence="6 7">
    <name type="scientific">Mucilaginibacter humi</name>
    <dbReference type="NCBI Taxonomy" id="2732510"/>
    <lineage>
        <taxon>Bacteria</taxon>
        <taxon>Pseudomonadati</taxon>
        <taxon>Bacteroidota</taxon>
        <taxon>Sphingobacteriia</taxon>
        <taxon>Sphingobacteriales</taxon>
        <taxon>Sphingobacteriaceae</taxon>
        <taxon>Mucilaginibacter</taxon>
    </lineage>
</organism>
<evidence type="ECO:0000256" key="5">
    <source>
        <dbReference type="ARBA" id="ARBA00023014"/>
    </source>
</evidence>
<evidence type="ECO:0000256" key="3">
    <source>
        <dbReference type="ARBA" id="ARBA00023002"/>
    </source>
</evidence>
<accession>A0ABX1W0U3</accession>